<organism evidence="14">
    <name type="scientific">Talaromyces marneffei PM1</name>
    <dbReference type="NCBI Taxonomy" id="1077442"/>
    <lineage>
        <taxon>Eukaryota</taxon>
        <taxon>Fungi</taxon>
        <taxon>Dikarya</taxon>
        <taxon>Ascomycota</taxon>
        <taxon>Pezizomycotina</taxon>
        <taxon>Eurotiomycetes</taxon>
        <taxon>Eurotiomycetidae</taxon>
        <taxon>Eurotiales</taxon>
        <taxon>Trichocomaceae</taxon>
        <taxon>Talaromyces</taxon>
        <taxon>Talaromyces sect. Talaromyces</taxon>
    </lineage>
</organism>
<dbReference type="Pfam" id="PF10433">
    <property type="entry name" value="Beta-prop_RSE1_1st"/>
    <property type="match status" value="1"/>
</dbReference>
<feature type="compositionally biased region" description="Acidic residues" evidence="10">
    <location>
        <begin position="186"/>
        <end position="196"/>
    </location>
</feature>
<comment type="caution">
    <text evidence="14">The sequence shown here is derived from an EMBL/GenBank/DDBJ whole genome shotgun (WGS) entry which is preliminary data.</text>
</comment>
<dbReference type="Pfam" id="PF03178">
    <property type="entry name" value="CPSF_A"/>
    <property type="match status" value="1"/>
</dbReference>
<evidence type="ECO:0000256" key="4">
    <source>
        <dbReference type="ARBA" id="ARBA00023242"/>
    </source>
</evidence>
<feature type="region of interest" description="Disordered" evidence="10">
    <location>
        <begin position="186"/>
        <end position="212"/>
    </location>
</feature>
<comment type="similarity">
    <text evidence="6">Belongs to the CFT1 family.</text>
</comment>
<reference evidence="14" key="2">
    <citation type="journal article" date="2014" name="PLoS Genet.">
        <title>Signature gene expression reveals novel clues to the molecular mechanisms of dimorphic transition in Penicillium marneffei.</title>
        <authorList>
            <person name="Yang E."/>
            <person name="Wang G."/>
            <person name="Cai J."/>
            <person name="Woo P.C."/>
            <person name="Lau S.K."/>
            <person name="Yuen K.-Y."/>
            <person name="Chow W.-N."/>
            <person name="Lin X."/>
        </authorList>
    </citation>
    <scope>NUCLEOTIDE SEQUENCE</scope>
    <source>
        <strain evidence="14">PM1</strain>
    </source>
</reference>
<evidence type="ECO:0000256" key="8">
    <source>
        <dbReference type="ARBA" id="ARBA00039443"/>
    </source>
</evidence>
<dbReference type="InterPro" id="IPR018846">
    <property type="entry name" value="Beta-prop_RSE1/DDB1/CPSF1_1st"/>
</dbReference>
<dbReference type="InterPro" id="IPR058543">
    <property type="entry name" value="Beta-prop_RSE1/DDB1/CPSF1_2nd"/>
</dbReference>
<evidence type="ECO:0000256" key="6">
    <source>
        <dbReference type="ARBA" id="ARBA00038304"/>
    </source>
</evidence>
<comment type="subcellular location">
    <subcellularLocation>
        <location evidence="1">Nucleus</location>
    </subcellularLocation>
</comment>
<evidence type="ECO:0000256" key="7">
    <source>
        <dbReference type="ARBA" id="ARBA00039187"/>
    </source>
</evidence>
<evidence type="ECO:0000256" key="2">
    <source>
        <dbReference type="ARBA" id="ARBA00022664"/>
    </source>
</evidence>
<dbReference type="FunFam" id="2.130.10.10:FF:000788">
    <property type="entry name" value="mRNA cleavage and polyadenylation factor subunit"/>
    <property type="match status" value="1"/>
</dbReference>
<dbReference type="PANTHER" id="PTHR10644">
    <property type="entry name" value="DNA REPAIR/RNA PROCESSING CPSF FAMILY"/>
    <property type="match status" value="1"/>
</dbReference>
<dbReference type="EMBL" id="JPOX01000021">
    <property type="protein sequence ID" value="KFX45818.1"/>
    <property type="molecule type" value="Genomic_DNA"/>
</dbReference>
<feature type="domain" description="RSE1/DDB1/CPSF1 C-terminal" evidence="11">
    <location>
        <begin position="1009"/>
        <end position="1348"/>
    </location>
</feature>
<keyword evidence="3" id="KW-0694">RNA-binding</keyword>
<comment type="function">
    <text evidence="5">RNA-binding component of the cleavage and polyadenylation factor (CPF) complex, which plays a key role in polyadenylation-dependent pre-mRNA 3'-end formation and cooperates with cleavage factors including the CFIA complex and NAB4/CFIB. Involved in poly(A) site recognition. May be involved in coupling transcription termination and mRNA 3'-end formation.</text>
</comment>
<feature type="domain" description="RSE1/DDB1/CPSF1 second beta-propeller" evidence="13">
    <location>
        <begin position="568"/>
        <end position="939"/>
    </location>
</feature>
<protein>
    <recommendedName>
        <fullName evidence="8">Protein CFT1</fullName>
    </recommendedName>
    <alternativeName>
        <fullName evidence="9">Cleavage factor two protein 1</fullName>
    </alternativeName>
    <alternativeName>
        <fullName evidence="7">Protein cft1</fullName>
    </alternativeName>
</protein>
<evidence type="ECO:0000256" key="3">
    <source>
        <dbReference type="ARBA" id="ARBA00022884"/>
    </source>
</evidence>
<dbReference type="FunFam" id="2.130.10.10:FF:000625">
    <property type="entry name" value="mRNA cleavage and polyadenylation factor subunit"/>
    <property type="match status" value="1"/>
</dbReference>
<reference key="1">
    <citation type="journal article" date="2014" name="PLoS Genet.">
        <title>Signature Gene Expression Reveals Novel Clues to the Molecular Mechanisms of Dimorphic Transition in Penicillium marneffei.</title>
        <authorList>
            <person name="Yang E."/>
            <person name="Wang G."/>
            <person name="Cai J."/>
            <person name="Woo P.C."/>
            <person name="Lau S.K."/>
            <person name="Yuen K.-Y."/>
            <person name="Chow W.-N."/>
            <person name="Lin X."/>
        </authorList>
    </citation>
    <scope>NUCLEOTIDE SEQUENCE [LARGE SCALE GENOMIC DNA]</scope>
    <source>
        <strain>PM1</strain>
    </source>
</reference>
<dbReference type="Gene3D" id="1.10.150.910">
    <property type="match status" value="1"/>
</dbReference>
<dbReference type="InterPro" id="IPR004871">
    <property type="entry name" value="RSE1/DDB1/CPSF1_C"/>
</dbReference>
<dbReference type="eggNOG" id="KOG1896">
    <property type="taxonomic scope" value="Eukaryota"/>
</dbReference>
<evidence type="ECO:0000313" key="14">
    <source>
        <dbReference type="EMBL" id="KFX45818.1"/>
    </source>
</evidence>
<dbReference type="InterPro" id="IPR015943">
    <property type="entry name" value="WD40/YVTN_repeat-like_dom_sf"/>
</dbReference>
<keyword evidence="4" id="KW-0539">Nucleus</keyword>
<evidence type="ECO:0000259" key="11">
    <source>
        <dbReference type="Pfam" id="PF03178"/>
    </source>
</evidence>
<evidence type="ECO:0000256" key="10">
    <source>
        <dbReference type="SAM" id="MobiDB-lite"/>
    </source>
</evidence>
<feature type="domain" description="RSE1/DDB1/CPSF1 first beta-propeller" evidence="12">
    <location>
        <begin position="13"/>
        <end position="437"/>
    </location>
</feature>
<sequence>MQCYTEVLPPSGVTHAVSAAFTSATAKNLIVVKTSLLQIYTLVAETSTTLILENDQQADDDVKNEATKLHLHAEYDLYGTVTDISPVKILKSRSGGDALLLSFRNAKLSLIEWNPETQGISTMSIHYYEKEDITLSPWVPDLSQCDSHLTVDPSSRCALLNFGVRNIAILPFHQAGDDLVMDEYDPDLDMDDLTDQEENKKPSHTDSKKAEGDLIHQTPYAASFVLPLTALDPTLIHPIGLTFLHEYREPTFGILYSPIATSAALLEERKDVVVYSVFTLDLEQRASTPLLSIAKLPSDLLHIMALPAPVGGTLLIGSNEMIHIDQSGKASAVAVNEFAKQVSAFPMVDQSDLELRLEGSVVEVINNESGDILLTLSTGELVLVHFKIDGRSVSGFVVFPIPAVSGGDVVSAVASCAVALGSGKVFIGSEDAESVLLDCYLPSAVSKKSRDYDRDHFDEEMNNEEDDDMYEDDLYSSAPKEAVNKTVSNGRISDNYTFKVIDRLLSLGPLRAVAVGKPASRDSNAEDAQQSVDDLELAAAYGSGRGGGVALLQRTLHLDDVFTLGAESADSVWNITTSNTKSGHNDSGEENQSYVILTKANSPENEETLVYAVNERNLEPFNAPDVNPNGDPTIDIDVLAGNSRVVQVLTGEVRIYDTNLGMAQIYPVWDEDEGDERFAVSASFADHYLLIIRDDSSVLLLHSDESGDLDELTKPETVSSQPWLCGCLYTDRHNVFGQGNTTETTYMFLLNSECKLFMFSLPTVELVSVTEGVDYVSSILSSDPPTRRLNSRETIAELLIADLGELPTVSPYLIIRTATDDLIIYKPFWENSNAEKSGGSLKYIKETNHFLPKVSLEAASSASQQRTPGLRRLSDLGGYAAVVMSGASPNLIVRTSKSLPHVYSIQSDFIRGISGFNGAGCKKGLVYVDNERLVRTCQLYNNAQLDFSWPIRRIPLNEQVDHLAYSTASGTYVVGTTHEQDFKLPDDDELHPEWATEEISLLPKVAYGSIKLINPKTWKVIDSYTFSPAERITAVENINLEISEKTGKRKDMIVVGTTYAKGEDIAARGNVYVFDVIDVVPDPDEPGTNLKLKLIGEESIRGAVTAVSGIGGQGFMIVAQGQKCMVRGLKDDGSLLPVAFIDVQCYVSVIKELKGTGMCLIGDAFKGLWFTGYSEEPYKMTLFGKDLDELEVVTADFLPDGKKLYILVADGDCNLYVLQYDPEDPKSSNGDRLLNRCKFHMGHFASTLTLLPRTAVSSELAVMSSDSMDIDSYTPLYQALITTQSGSMALITSLSEESYRRLTALQSQLSNTLEHPCGLNPRAYRSVESDGVVGRGMIDGKLLMRWLDLSRSRKLEIAGRVGADEWEIRADLEAVSGVGLGYL</sequence>
<gene>
    <name evidence="14" type="ORF">GQ26_0210310</name>
</gene>
<dbReference type="InterPro" id="IPR050358">
    <property type="entry name" value="RSE1/DDB1/CFT1"/>
</dbReference>
<dbReference type="GO" id="GO:0003723">
    <property type="term" value="F:RNA binding"/>
    <property type="evidence" value="ECO:0007669"/>
    <property type="project" value="UniProtKB-KW"/>
</dbReference>
<evidence type="ECO:0000256" key="1">
    <source>
        <dbReference type="ARBA" id="ARBA00004123"/>
    </source>
</evidence>
<name>A0A093XKQ5_TALMA</name>
<dbReference type="GO" id="GO:0005634">
    <property type="term" value="C:nucleus"/>
    <property type="evidence" value="ECO:0007669"/>
    <property type="project" value="UniProtKB-SubCell"/>
</dbReference>
<dbReference type="Pfam" id="PF23726">
    <property type="entry name" value="Beta-prop_RSE1_2nd"/>
    <property type="match status" value="1"/>
</dbReference>
<dbReference type="GO" id="GO:0006397">
    <property type="term" value="P:mRNA processing"/>
    <property type="evidence" value="ECO:0007669"/>
    <property type="project" value="UniProtKB-KW"/>
</dbReference>
<proteinExistence type="inferred from homology"/>
<accession>A0A093XKQ5</accession>
<evidence type="ECO:0000256" key="9">
    <source>
        <dbReference type="ARBA" id="ARBA00041264"/>
    </source>
</evidence>
<feature type="compositionally biased region" description="Basic and acidic residues" evidence="10">
    <location>
        <begin position="197"/>
        <end position="212"/>
    </location>
</feature>
<dbReference type="HOGENOM" id="CLU_002414_2_1_1"/>
<evidence type="ECO:0000256" key="5">
    <source>
        <dbReference type="ARBA" id="ARBA00037232"/>
    </source>
</evidence>
<evidence type="ECO:0000259" key="12">
    <source>
        <dbReference type="Pfam" id="PF10433"/>
    </source>
</evidence>
<dbReference type="Gene3D" id="2.130.10.10">
    <property type="entry name" value="YVTN repeat-like/Quinoprotein amine dehydrogenase"/>
    <property type="match status" value="2"/>
</dbReference>
<keyword evidence="2" id="KW-0507">mRNA processing</keyword>
<evidence type="ECO:0000259" key="13">
    <source>
        <dbReference type="Pfam" id="PF23726"/>
    </source>
</evidence>